<dbReference type="GO" id="GO:0005634">
    <property type="term" value="C:nucleus"/>
    <property type="evidence" value="ECO:0007669"/>
    <property type="project" value="UniProtKB-ARBA"/>
</dbReference>
<dbReference type="PROSITE" id="PS51391">
    <property type="entry name" value="CID"/>
    <property type="match status" value="1"/>
</dbReference>
<protein>
    <recommendedName>
        <fullName evidence="4">CID domain-containing protein</fullName>
    </recommendedName>
</protein>
<dbReference type="PANTHER" id="PTHR12460">
    <property type="entry name" value="CYCLIN-DEPENDENT KINASE INHIBITOR-RELATED PROTEIN"/>
    <property type="match status" value="1"/>
</dbReference>
<dbReference type="Proteomes" id="UP001345219">
    <property type="component" value="Chromosome 4"/>
</dbReference>
<dbReference type="Pfam" id="PF04818">
    <property type="entry name" value="CID"/>
    <property type="match status" value="1"/>
</dbReference>
<evidence type="ECO:0000259" key="4">
    <source>
        <dbReference type="PROSITE" id="PS51391"/>
    </source>
</evidence>
<keyword evidence="2" id="KW-0175">Coiled coil</keyword>
<dbReference type="Gene3D" id="1.25.40.90">
    <property type="match status" value="1"/>
</dbReference>
<dbReference type="InterPro" id="IPR006569">
    <property type="entry name" value="CID_dom"/>
</dbReference>
<evidence type="ECO:0000313" key="6">
    <source>
        <dbReference type="Proteomes" id="UP001345219"/>
    </source>
</evidence>
<dbReference type="AlphaFoldDB" id="A0AAN7PL20"/>
<feature type="region of interest" description="Disordered" evidence="3">
    <location>
        <begin position="482"/>
        <end position="534"/>
    </location>
</feature>
<organism evidence="5 6">
    <name type="scientific">Trapa incisa</name>
    <dbReference type="NCBI Taxonomy" id="236973"/>
    <lineage>
        <taxon>Eukaryota</taxon>
        <taxon>Viridiplantae</taxon>
        <taxon>Streptophyta</taxon>
        <taxon>Embryophyta</taxon>
        <taxon>Tracheophyta</taxon>
        <taxon>Spermatophyta</taxon>
        <taxon>Magnoliopsida</taxon>
        <taxon>eudicotyledons</taxon>
        <taxon>Gunneridae</taxon>
        <taxon>Pentapetalae</taxon>
        <taxon>rosids</taxon>
        <taxon>malvids</taxon>
        <taxon>Myrtales</taxon>
        <taxon>Lythraceae</taxon>
        <taxon>Trapa</taxon>
    </lineage>
</organism>
<name>A0AAN7PL20_9MYRT</name>
<feature type="compositionally biased region" description="Low complexity" evidence="3">
    <location>
        <begin position="508"/>
        <end position="518"/>
    </location>
</feature>
<dbReference type="FunFam" id="1.25.40.90:FF:000018">
    <property type="entry name" value="ENTH/VHS family protein isoform 1"/>
    <property type="match status" value="1"/>
</dbReference>
<keyword evidence="6" id="KW-1185">Reference proteome</keyword>
<proteinExistence type="predicted"/>
<keyword evidence="1" id="KW-0507">mRNA processing</keyword>
<dbReference type="SUPFAM" id="SSF48464">
    <property type="entry name" value="ENTH/VHS domain"/>
    <property type="match status" value="1"/>
</dbReference>
<dbReference type="PANTHER" id="PTHR12460:SF23">
    <property type="entry name" value="ACTIN CYTOSKELETON-REGULATORY COMPLEX PROTEIN PAN1"/>
    <property type="match status" value="1"/>
</dbReference>
<feature type="region of interest" description="Disordered" evidence="3">
    <location>
        <begin position="384"/>
        <end position="422"/>
    </location>
</feature>
<sequence length="534" mass="58746">MPLCLPGKRLYCTQSNKALPEPMGSTFNPQILVDKLSKLNLSQASIETLSHWCIFHMYRAKQVVETWDKQFHRAPREQRLAFLYLANDILQNSRRKGSDFVGEFWKVLPNALGDVIQNGDEFGRASAMRLINIWEERKVFGSRGLKAEFLGRNIDGGNQSGKDLGLKLRYNAGGALDKILTGYQILYGGPIDDEAALSKCCNILAFFDKLEKETSEDSKSEKLHDPAFVEELQGQSAMLRDCIDQLSTVESTRDRLISNLKEALQEQEFKLDQVRNQLQAARSKFEQADSLCYQFLNGNGNHRELPVNESSKDVNDYDPSAEREQSSPVMHSSQVSSTPNKSASEEDSLKSTAAKVAAKLTSSTSSAQMLSYVLSSLASEGVIRNQGKDSPAEKRAKVEADNPPTPYIPLNPEQPPFSPFPLSGSLPTWHSIPVPSTSPPMLPLQQVPLYPMQLPPSLMPPLGPTNGMPYYGMGQLQSPLLPPCLPPYTTPISSSSPPFTAQPPPPGSTSSTPGSDTSLYSQPSSLPMAPISRQ</sequence>
<feature type="compositionally biased region" description="Low complexity" evidence="3">
    <location>
        <begin position="326"/>
        <end position="337"/>
    </location>
</feature>
<feature type="compositionally biased region" description="Basic and acidic residues" evidence="3">
    <location>
        <begin position="386"/>
        <end position="400"/>
    </location>
</feature>
<evidence type="ECO:0000313" key="5">
    <source>
        <dbReference type="EMBL" id="KAK4750526.1"/>
    </source>
</evidence>
<reference evidence="5 6" key="1">
    <citation type="journal article" date="2023" name="Hortic Res">
        <title>Pangenome of water caltrop reveals structural variations and asymmetric subgenome divergence after allopolyploidization.</title>
        <authorList>
            <person name="Zhang X."/>
            <person name="Chen Y."/>
            <person name="Wang L."/>
            <person name="Yuan Y."/>
            <person name="Fang M."/>
            <person name="Shi L."/>
            <person name="Lu R."/>
            <person name="Comes H.P."/>
            <person name="Ma Y."/>
            <person name="Chen Y."/>
            <person name="Huang G."/>
            <person name="Zhou Y."/>
            <person name="Zheng Z."/>
            <person name="Qiu Y."/>
        </authorList>
    </citation>
    <scope>NUCLEOTIDE SEQUENCE [LARGE SCALE GENOMIC DNA]</scope>
    <source>
        <tissue evidence="5">Roots</tissue>
    </source>
</reference>
<feature type="region of interest" description="Disordered" evidence="3">
    <location>
        <begin position="302"/>
        <end position="349"/>
    </location>
</feature>
<evidence type="ECO:0000256" key="2">
    <source>
        <dbReference type="SAM" id="Coils"/>
    </source>
</evidence>
<dbReference type="SMART" id="SM00582">
    <property type="entry name" value="RPR"/>
    <property type="match status" value="1"/>
</dbReference>
<evidence type="ECO:0000256" key="1">
    <source>
        <dbReference type="ARBA" id="ARBA00022664"/>
    </source>
</evidence>
<evidence type="ECO:0000256" key="3">
    <source>
        <dbReference type="SAM" id="MobiDB-lite"/>
    </source>
</evidence>
<feature type="compositionally biased region" description="Basic and acidic residues" evidence="3">
    <location>
        <begin position="302"/>
        <end position="325"/>
    </location>
</feature>
<dbReference type="GO" id="GO:0031124">
    <property type="term" value="P:mRNA 3'-end processing"/>
    <property type="evidence" value="ECO:0007669"/>
    <property type="project" value="TreeGrafter"/>
</dbReference>
<accession>A0AAN7PL20</accession>
<feature type="domain" description="CID" evidence="4">
    <location>
        <begin position="24"/>
        <end position="156"/>
    </location>
</feature>
<gene>
    <name evidence="5" type="ORF">SAY87_004008</name>
</gene>
<dbReference type="InterPro" id="IPR008942">
    <property type="entry name" value="ENTH_VHS"/>
</dbReference>
<feature type="coiled-coil region" evidence="2">
    <location>
        <begin position="246"/>
        <end position="291"/>
    </location>
</feature>
<dbReference type="CDD" id="cd16981">
    <property type="entry name" value="CID_RPRD_like"/>
    <property type="match status" value="1"/>
</dbReference>
<dbReference type="EMBL" id="JAXIOK010000017">
    <property type="protein sequence ID" value="KAK4750526.1"/>
    <property type="molecule type" value="Genomic_DNA"/>
</dbReference>
<feature type="compositionally biased region" description="Pro residues" evidence="3">
    <location>
        <begin position="403"/>
        <end position="419"/>
    </location>
</feature>
<comment type="caution">
    <text evidence="5">The sequence shown here is derived from an EMBL/GenBank/DDBJ whole genome shotgun (WGS) entry which is preliminary data.</text>
</comment>
<dbReference type="GO" id="GO:0000993">
    <property type="term" value="F:RNA polymerase II complex binding"/>
    <property type="evidence" value="ECO:0007669"/>
    <property type="project" value="TreeGrafter"/>
</dbReference>
<feature type="compositionally biased region" description="Low complexity" evidence="3">
    <location>
        <begin position="490"/>
        <end position="499"/>
    </location>
</feature>